<feature type="non-terminal residue" evidence="1">
    <location>
        <position position="1"/>
    </location>
</feature>
<proteinExistence type="predicted"/>
<evidence type="ECO:0000313" key="1">
    <source>
        <dbReference type="EMBL" id="GBN35089.1"/>
    </source>
</evidence>
<sequence>RRDRKGVRTLELHRSHVLRTVALRRTGNSSEKVRSLAVARREDLETEWRRVKLCELNCVWLISEERAVGEKKSESE</sequence>
<dbReference type="AlphaFoldDB" id="A0A4Y2N8U1"/>
<gene>
    <name evidence="1" type="ORF">AVEN_45115_1</name>
</gene>
<reference evidence="1 2" key="1">
    <citation type="journal article" date="2019" name="Sci. Rep.">
        <title>Orb-weaving spider Araneus ventricosus genome elucidates the spidroin gene catalogue.</title>
        <authorList>
            <person name="Kono N."/>
            <person name="Nakamura H."/>
            <person name="Ohtoshi R."/>
            <person name="Moran D.A.P."/>
            <person name="Shinohara A."/>
            <person name="Yoshida Y."/>
            <person name="Fujiwara M."/>
            <person name="Mori M."/>
            <person name="Tomita M."/>
            <person name="Arakawa K."/>
        </authorList>
    </citation>
    <scope>NUCLEOTIDE SEQUENCE [LARGE SCALE GENOMIC DNA]</scope>
</reference>
<name>A0A4Y2N8U1_ARAVE</name>
<accession>A0A4Y2N8U1</accession>
<protein>
    <submittedName>
        <fullName evidence="1">Uncharacterized protein</fullName>
    </submittedName>
</protein>
<comment type="caution">
    <text evidence="1">The sequence shown here is derived from an EMBL/GenBank/DDBJ whole genome shotgun (WGS) entry which is preliminary data.</text>
</comment>
<dbReference type="EMBL" id="BGPR01285961">
    <property type="protein sequence ID" value="GBN35089.1"/>
    <property type="molecule type" value="Genomic_DNA"/>
</dbReference>
<evidence type="ECO:0000313" key="2">
    <source>
        <dbReference type="Proteomes" id="UP000499080"/>
    </source>
</evidence>
<dbReference type="Proteomes" id="UP000499080">
    <property type="component" value="Unassembled WGS sequence"/>
</dbReference>
<keyword evidence="2" id="KW-1185">Reference proteome</keyword>
<organism evidence="1 2">
    <name type="scientific">Araneus ventricosus</name>
    <name type="common">Orbweaver spider</name>
    <name type="synonym">Epeira ventricosa</name>
    <dbReference type="NCBI Taxonomy" id="182803"/>
    <lineage>
        <taxon>Eukaryota</taxon>
        <taxon>Metazoa</taxon>
        <taxon>Ecdysozoa</taxon>
        <taxon>Arthropoda</taxon>
        <taxon>Chelicerata</taxon>
        <taxon>Arachnida</taxon>
        <taxon>Araneae</taxon>
        <taxon>Araneomorphae</taxon>
        <taxon>Entelegynae</taxon>
        <taxon>Araneoidea</taxon>
        <taxon>Araneidae</taxon>
        <taxon>Araneus</taxon>
    </lineage>
</organism>